<dbReference type="Pfam" id="PF14092">
    <property type="entry name" value="DUF4270"/>
    <property type="match status" value="1"/>
</dbReference>
<feature type="signal peptide" evidence="1">
    <location>
        <begin position="1"/>
        <end position="20"/>
    </location>
</feature>
<evidence type="ECO:0000313" key="2">
    <source>
        <dbReference type="EMBL" id="MDO1447526.1"/>
    </source>
</evidence>
<reference evidence="2" key="1">
    <citation type="submission" date="2023-07" db="EMBL/GenBank/DDBJ databases">
        <title>The genome sequence of Rhodocytophaga aerolata KACC 12507.</title>
        <authorList>
            <person name="Zhang X."/>
        </authorList>
    </citation>
    <scope>NUCLEOTIDE SEQUENCE</scope>
    <source>
        <strain evidence="2">KACC 12507</strain>
    </source>
</reference>
<name>A0ABT8R5Z8_9BACT</name>
<dbReference type="RefSeq" id="WP_302038330.1">
    <property type="nucleotide sequence ID" value="NZ_JAUKPO010000007.1"/>
</dbReference>
<organism evidence="2 3">
    <name type="scientific">Rhodocytophaga aerolata</name>
    <dbReference type="NCBI Taxonomy" id="455078"/>
    <lineage>
        <taxon>Bacteria</taxon>
        <taxon>Pseudomonadati</taxon>
        <taxon>Bacteroidota</taxon>
        <taxon>Cytophagia</taxon>
        <taxon>Cytophagales</taxon>
        <taxon>Rhodocytophagaceae</taxon>
        <taxon>Rhodocytophaga</taxon>
    </lineage>
</organism>
<protein>
    <submittedName>
        <fullName evidence="2">DUF4270 family protein</fullName>
    </submittedName>
</protein>
<dbReference type="PROSITE" id="PS51257">
    <property type="entry name" value="PROKAR_LIPOPROTEIN"/>
    <property type="match status" value="1"/>
</dbReference>
<proteinExistence type="predicted"/>
<keyword evidence="1" id="KW-0732">Signal</keyword>
<comment type="caution">
    <text evidence="2">The sequence shown here is derived from an EMBL/GenBank/DDBJ whole genome shotgun (WGS) entry which is preliminary data.</text>
</comment>
<sequence length="465" mass="51059">MSFLIKKVSLFSLLVFTLFACEEPGDIGLDIKNPGQSFGVQYTDTVTVQTSTVLVDSVRTSLRNGLIIPASNRYLLSGAYTDPQLGNVSATSYFQIYSVTDSILRFGDSPSIDSVVLSLRKNYIYGDTTTAQSLSLYQVENQIDTIRYYNNSSISFSPAILGSAQWRPAPRVTGDTLKIKLDPSVSNQLIALNGQNRPAVREALKGFVLVADPGSNSAVVGFNILSAATRMRVYYRNAASQTQNTFDFILDETRAFNQVTSNRNSPWDMLSMNQPVSSTVTSQETAIEGGGGVMTKIEIPHFQKLKEGKTVRLNQAYIIVQPVQSKTGNTTPPPAELILYRANSSGQPLKTSNGIYVPIEAFSNLNASRAPITSNYNSVDNSYRFDITQYLQQILNSSETISPAMYLTVPSLTLESFYPPTSGRPSYPVIAGSSLENSVSRLILGNQQHPTNSLKLQIYYTEIKQ</sequence>
<gene>
    <name evidence="2" type="ORF">Q0590_14755</name>
</gene>
<dbReference type="EMBL" id="JAUKPO010000007">
    <property type="protein sequence ID" value="MDO1447526.1"/>
    <property type="molecule type" value="Genomic_DNA"/>
</dbReference>
<dbReference type="Proteomes" id="UP001168528">
    <property type="component" value="Unassembled WGS sequence"/>
</dbReference>
<evidence type="ECO:0000313" key="3">
    <source>
        <dbReference type="Proteomes" id="UP001168528"/>
    </source>
</evidence>
<accession>A0ABT8R5Z8</accession>
<evidence type="ECO:0000256" key="1">
    <source>
        <dbReference type="SAM" id="SignalP"/>
    </source>
</evidence>
<keyword evidence="3" id="KW-1185">Reference proteome</keyword>
<feature type="chain" id="PRO_5045723379" evidence="1">
    <location>
        <begin position="21"/>
        <end position="465"/>
    </location>
</feature>
<dbReference type="InterPro" id="IPR025366">
    <property type="entry name" value="DUF4270"/>
</dbReference>